<keyword evidence="3" id="KW-0201">Cytochrome c-type biogenesis</keyword>
<dbReference type="InterPro" id="IPR003593">
    <property type="entry name" value="AAA+_ATPase"/>
</dbReference>
<evidence type="ECO:0000313" key="8">
    <source>
        <dbReference type="EMBL" id="RED51555.1"/>
    </source>
</evidence>
<reference evidence="8 9" key="1">
    <citation type="submission" date="2018-07" db="EMBL/GenBank/DDBJ databases">
        <title>Genomic Encyclopedia of Type Strains, Phase III (KMG-III): the genomes of soil and plant-associated and newly described type strains.</title>
        <authorList>
            <person name="Whitman W."/>
        </authorList>
    </citation>
    <scope>NUCLEOTIDE SEQUENCE [LARGE SCALE GENOMIC DNA]</scope>
    <source>
        <strain evidence="8 9">CECT 8488</strain>
    </source>
</reference>
<keyword evidence="4" id="KW-0067">ATP-binding</keyword>
<keyword evidence="2" id="KW-0547">Nucleotide-binding</keyword>
<dbReference type="EMBL" id="QRDW01000003">
    <property type="protein sequence ID" value="RED51555.1"/>
    <property type="molecule type" value="Genomic_DNA"/>
</dbReference>
<comment type="caution">
    <text evidence="8">The sequence shown here is derived from an EMBL/GenBank/DDBJ whole genome shotgun (WGS) entry which is preliminary data.</text>
</comment>
<evidence type="ECO:0000256" key="3">
    <source>
        <dbReference type="ARBA" id="ARBA00022748"/>
    </source>
</evidence>
<organism evidence="8 9">
    <name type="scientific">Aestuariispira insulae</name>
    <dbReference type="NCBI Taxonomy" id="1461337"/>
    <lineage>
        <taxon>Bacteria</taxon>
        <taxon>Pseudomonadati</taxon>
        <taxon>Pseudomonadota</taxon>
        <taxon>Alphaproteobacteria</taxon>
        <taxon>Rhodospirillales</taxon>
        <taxon>Kiloniellaceae</taxon>
        <taxon>Aestuariispira</taxon>
    </lineage>
</organism>
<accession>A0A3D9HQ80</accession>
<keyword evidence="6" id="KW-0472">Membrane</keyword>
<dbReference type="GO" id="GO:0005524">
    <property type="term" value="F:ATP binding"/>
    <property type="evidence" value="ECO:0007669"/>
    <property type="project" value="UniProtKB-KW"/>
</dbReference>
<evidence type="ECO:0000256" key="5">
    <source>
        <dbReference type="ARBA" id="ARBA00022967"/>
    </source>
</evidence>
<dbReference type="Pfam" id="PF00005">
    <property type="entry name" value="ABC_tran"/>
    <property type="match status" value="1"/>
</dbReference>
<evidence type="ECO:0000313" key="9">
    <source>
        <dbReference type="Proteomes" id="UP000256845"/>
    </source>
</evidence>
<dbReference type="NCBIfam" id="NF010061">
    <property type="entry name" value="PRK13538.1"/>
    <property type="match status" value="1"/>
</dbReference>
<dbReference type="AlphaFoldDB" id="A0A3D9HQ80"/>
<dbReference type="InterPro" id="IPR005895">
    <property type="entry name" value="ABC_transptr_haem_export_CcmA"/>
</dbReference>
<dbReference type="Proteomes" id="UP000256845">
    <property type="component" value="Unassembled WGS sequence"/>
</dbReference>
<dbReference type="RefSeq" id="WP_115936430.1">
    <property type="nucleotide sequence ID" value="NZ_QRDW01000003.1"/>
</dbReference>
<dbReference type="GO" id="GO:0016887">
    <property type="term" value="F:ATP hydrolysis activity"/>
    <property type="evidence" value="ECO:0007669"/>
    <property type="project" value="InterPro"/>
</dbReference>
<protein>
    <submittedName>
        <fullName evidence="8">Heme exporter protein A</fullName>
    </submittedName>
</protein>
<evidence type="ECO:0000256" key="4">
    <source>
        <dbReference type="ARBA" id="ARBA00022840"/>
    </source>
</evidence>
<name>A0A3D9HQ80_9PROT</name>
<keyword evidence="5" id="KW-1278">Translocase</keyword>
<evidence type="ECO:0000256" key="6">
    <source>
        <dbReference type="ARBA" id="ARBA00023136"/>
    </source>
</evidence>
<dbReference type="GO" id="GO:0017004">
    <property type="term" value="P:cytochrome complex assembly"/>
    <property type="evidence" value="ECO:0007669"/>
    <property type="project" value="UniProtKB-KW"/>
</dbReference>
<dbReference type="PROSITE" id="PS50893">
    <property type="entry name" value="ABC_TRANSPORTER_2"/>
    <property type="match status" value="1"/>
</dbReference>
<sequence>MTEFSAVDMACLRGQTLVFADLAFRLKAGEAMVLSGPNGSGKSSLLRVLAGLNAPFSGDVSWDGENVFEDRQAHADRLIYVGHLNAIKPPLTVRENLDFWAGMLGNRPAVADAMAAFDLTAIADAPGRVLSSGQGRRLNLARLCLDDRPLWLLDEPTVGLDVASCRRLEALIQGHRDKGGMVILSTHVGIDVPDPVTLDMARFSRTVDLLDGGVR</sequence>
<keyword evidence="9" id="KW-1185">Reference proteome</keyword>
<dbReference type="InterPro" id="IPR003439">
    <property type="entry name" value="ABC_transporter-like_ATP-bd"/>
</dbReference>
<dbReference type="PANTHER" id="PTHR43499">
    <property type="entry name" value="ABC TRANSPORTER I FAMILY MEMBER 1"/>
    <property type="match status" value="1"/>
</dbReference>
<dbReference type="SMART" id="SM00382">
    <property type="entry name" value="AAA"/>
    <property type="match status" value="1"/>
</dbReference>
<dbReference type="InterPro" id="IPR027417">
    <property type="entry name" value="P-loop_NTPase"/>
</dbReference>
<feature type="domain" description="ABC transporter" evidence="7">
    <location>
        <begin position="4"/>
        <end position="209"/>
    </location>
</feature>
<gene>
    <name evidence="8" type="ORF">DFP90_103358</name>
</gene>
<evidence type="ECO:0000256" key="2">
    <source>
        <dbReference type="ARBA" id="ARBA00022741"/>
    </source>
</evidence>
<evidence type="ECO:0000259" key="7">
    <source>
        <dbReference type="PROSITE" id="PS50893"/>
    </source>
</evidence>
<evidence type="ECO:0000256" key="1">
    <source>
        <dbReference type="ARBA" id="ARBA00022448"/>
    </source>
</evidence>
<dbReference type="PANTHER" id="PTHR43499:SF1">
    <property type="entry name" value="ABC TRANSPORTER I FAMILY MEMBER 1"/>
    <property type="match status" value="1"/>
</dbReference>
<dbReference type="GO" id="GO:0022857">
    <property type="term" value="F:transmembrane transporter activity"/>
    <property type="evidence" value="ECO:0007669"/>
    <property type="project" value="InterPro"/>
</dbReference>
<proteinExistence type="predicted"/>
<dbReference type="SUPFAM" id="SSF52540">
    <property type="entry name" value="P-loop containing nucleoside triphosphate hydrolases"/>
    <property type="match status" value="1"/>
</dbReference>
<dbReference type="Gene3D" id="3.40.50.300">
    <property type="entry name" value="P-loop containing nucleotide triphosphate hydrolases"/>
    <property type="match status" value="1"/>
</dbReference>
<dbReference type="NCBIfam" id="TIGR01189">
    <property type="entry name" value="ccmA"/>
    <property type="match status" value="1"/>
</dbReference>
<dbReference type="OrthoDB" id="9800654at2"/>
<keyword evidence="1" id="KW-0813">Transport</keyword>